<sequence>MSAQAGRSPSTVGQFLSGARRDGPVVGVVDEDRCPALPDDVRLRHVDGRAMPSISSLLDEFARAWGFPDHFGHNRDAFDDCMRDLDADAPTDGPPLTAVVTVVDHAESLLRREPDELRWFADSLSFYRDHYRDRREPLPFAVILLTPAALTSWVTERWRDAGAAVAEMTPDPSTPDADDTED</sequence>
<accession>A0A6L7GW57</accession>
<dbReference type="Gene3D" id="3.30.370.10">
    <property type="entry name" value="Barstar-like"/>
    <property type="match status" value="1"/>
</dbReference>
<name>A0A6L7GW57_9ACTN</name>
<dbReference type="Pfam" id="PF01337">
    <property type="entry name" value="Barstar"/>
    <property type="match status" value="1"/>
</dbReference>
<dbReference type="RefSeq" id="WP_160904016.1">
    <property type="nucleotide sequence ID" value="NZ_CP102850.1"/>
</dbReference>
<protein>
    <recommendedName>
        <fullName evidence="2">Barstar (barnase inhibitor) domain-containing protein</fullName>
    </recommendedName>
</protein>
<keyword evidence="4" id="KW-1185">Reference proteome</keyword>
<dbReference type="SUPFAM" id="SSF52038">
    <property type="entry name" value="Barstar-related"/>
    <property type="match status" value="1"/>
</dbReference>
<comment type="similarity">
    <text evidence="1">Belongs to the barstar family.</text>
</comment>
<dbReference type="AlphaFoldDB" id="A0A6L7GW57"/>
<feature type="domain" description="Barstar (barnase inhibitor)" evidence="2">
    <location>
        <begin position="42"/>
        <end position="138"/>
    </location>
</feature>
<evidence type="ECO:0000256" key="1">
    <source>
        <dbReference type="ARBA" id="ARBA00006845"/>
    </source>
</evidence>
<proteinExistence type="inferred from homology"/>
<evidence type="ECO:0000313" key="4">
    <source>
        <dbReference type="Proteomes" id="UP000475545"/>
    </source>
</evidence>
<dbReference type="InterPro" id="IPR035905">
    <property type="entry name" value="Barstar-like_sf"/>
</dbReference>
<evidence type="ECO:0000259" key="2">
    <source>
        <dbReference type="Pfam" id="PF01337"/>
    </source>
</evidence>
<dbReference type="InterPro" id="IPR000468">
    <property type="entry name" value="Barstar"/>
</dbReference>
<comment type="caution">
    <text evidence="3">The sequence shown here is derived from an EMBL/GenBank/DDBJ whole genome shotgun (WGS) entry which is preliminary data.</text>
</comment>
<dbReference type="EMBL" id="WMBR01000007">
    <property type="protein sequence ID" value="MXP23813.1"/>
    <property type="molecule type" value="Genomic_DNA"/>
</dbReference>
<evidence type="ECO:0000313" key="3">
    <source>
        <dbReference type="EMBL" id="MXP23813.1"/>
    </source>
</evidence>
<dbReference type="Proteomes" id="UP000475545">
    <property type="component" value="Unassembled WGS sequence"/>
</dbReference>
<organism evidence="3 4">
    <name type="scientific">Gordonia mangrovi</name>
    <dbReference type="NCBI Taxonomy" id="2665643"/>
    <lineage>
        <taxon>Bacteria</taxon>
        <taxon>Bacillati</taxon>
        <taxon>Actinomycetota</taxon>
        <taxon>Actinomycetes</taxon>
        <taxon>Mycobacteriales</taxon>
        <taxon>Gordoniaceae</taxon>
        <taxon>Gordonia</taxon>
    </lineage>
</organism>
<gene>
    <name evidence="3" type="ORF">GIY30_20970</name>
</gene>
<reference evidence="3 4" key="1">
    <citation type="submission" date="2019-11" db="EMBL/GenBank/DDBJ databases">
        <title>Gordonia sp. nov., a novel actinobacterium isolated from mangrove soil in Hainan.</title>
        <authorList>
            <person name="Huang X."/>
            <person name="Xie Y."/>
            <person name="Chu X."/>
            <person name="Xiao K."/>
        </authorList>
    </citation>
    <scope>NUCLEOTIDE SEQUENCE [LARGE SCALE GENOMIC DNA]</scope>
    <source>
        <strain evidence="3 4">HNM0687</strain>
    </source>
</reference>